<dbReference type="PROSITE" id="PS50109">
    <property type="entry name" value="HIS_KIN"/>
    <property type="match status" value="1"/>
</dbReference>
<dbReference type="InterPro" id="IPR052162">
    <property type="entry name" value="Sensor_kinase/Photoreceptor"/>
</dbReference>
<dbReference type="Gene3D" id="1.10.287.130">
    <property type="match status" value="1"/>
</dbReference>
<evidence type="ECO:0000259" key="7">
    <source>
        <dbReference type="PROSITE" id="PS50113"/>
    </source>
</evidence>
<dbReference type="PANTHER" id="PTHR43304">
    <property type="entry name" value="PHYTOCHROME-LIKE PROTEIN CPH1"/>
    <property type="match status" value="1"/>
</dbReference>
<evidence type="ECO:0000256" key="3">
    <source>
        <dbReference type="ARBA" id="ARBA00022553"/>
    </source>
</evidence>
<dbReference type="RefSeq" id="WP_085784593.1">
    <property type="nucleotide sequence ID" value="NZ_CP008743.1"/>
</dbReference>
<dbReference type="SMART" id="SM00387">
    <property type="entry name" value="HATPase_c"/>
    <property type="match status" value="1"/>
</dbReference>
<dbReference type="Pfam" id="PF02518">
    <property type="entry name" value="HATPase_c"/>
    <property type="match status" value="1"/>
</dbReference>
<keyword evidence="3" id="KW-0597">Phosphoprotein</keyword>
<keyword evidence="5" id="KW-0418">Kinase</keyword>
<dbReference type="SUPFAM" id="SSF55874">
    <property type="entry name" value="ATPase domain of HSP90 chaperone/DNA topoisomerase II/histidine kinase"/>
    <property type="match status" value="1"/>
</dbReference>
<accession>A0A1W6N5E5</accession>
<dbReference type="InterPro" id="IPR035965">
    <property type="entry name" value="PAS-like_dom_sf"/>
</dbReference>
<dbReference type="InterPro" id="IPR000700">
    <property type="entry name" value="PAS-assoc_C"/>
</dbReference>
<feature type="domain" description="Histidine kinase" evidence="6">
    <location>
        <begin position="166"/>
        <end position="378"/>
    </location>
</feature>
<dbReference type="Gene3D" id="3.30.450.20">
    <property type="entry name" value="PAS domain"/>
    <property type="match status" value="1"/>
</dbReference>
<dbReference type="PANTHER" id="PTHR43304:SF1">
    <property type="entry name" value="PAC DOMAIN-CONTAINING PROTEIN"/>
    <property type="match status" value="1"/>
</dbReference>
<evidence type="ECO:0000313" key="9">
    <source>
        <dbReference type="Proteomes" id="UP000237351"/>
    </source>
</evidence>
<sequence length="381" mass="44697">MTKISTPKILYNKFPYKKGIDLHNEKLRRIIETLPVSMVVFDKDLRFVIASDRFFENSPLQKDKIKPLDHWYSIVPDMPKKWKLIHQRCLKGESLKCDEDPFYRKDGSIEWWRWEVVPLYEADKTIGGLILYAESITEQKTTEKNLRQMLRRLNESNNGLSKFAHACAHDLHAPLRTMSNYLQLLHKNLLNDNRKTQEYYQVIMKNAEYMSTLIHKTLQYSNDSQEEISKTWFEMTDIVENLLIILNDDIQAKNAKISWEKLPKIFADKVLIYQVVQNLVLNALHYNDSKIPILKIFFEENSNHWTLAFQDNGPGINKINLSKVFRAYHRATPEKKCDGLGLGLYKCKKIIASHGGRMWGESELNKGTTFYFTLPKGKEDF</sequence>
<feature type="domain" description="PAC" evidence="7">
    <location>
        <begin position="96"/>
        <end position="148"/>
    </location>
</feature>
<evidence type="ECO:0000259" key="6">
    <source>
        <dbReference type="PROSITE" id="PS50109"/>
    </source>
</evidence>
<dbReference type="STRING" id="1414854.GQ61_06970"/>
<dbReference type="InterPro" id="IPR003594">
    <property type="entry name" value="HATPase_dom"/>
</dbReference>
<name>A0A1W6N5E5_9PROT</name>
<evidence type="ECO:0000256" key="2">
    <source>
        <dbReference type="ARBA" id="ARBA00012438"/>
    </source>
</evidence>
<protein>
    <recommendedName>
        <fullName evidence="2">histidine kinase</fullName>
        <ecNumber evidence="2">2.7.13.3</ecNumber>
    </recommendedName>
</protein>
<dbReference type="InterPro" id="IPR004358">
    <property type="entry name" value="Sig_transdc_His_kin-like_C"/>
</dbReference>
<evidence type="ECO:0000256" key="4">
    <source>
        <dbReference type="ARBA" id="ARBA00022679"/>
    </source>
</evidence>
<comment type="catalytic activity">
    <reaction evidence="1">
        <text>ATP + protein L-histidine = ADP + protein N-phospho-L-histidine.</text>
        <dbReference type="EC" id="2.7.13.3"/>
    </reaction>
</comment>
<dbReference type="CDD" id="cd00130">
    <property type="entry name" value="PAS"/>
    <property type="match status" value="1"/>
</dbReference>
<dbReference type="Pfam" id="PF00512">
    <property type="entry name" value="HisKA"/>
    <property type="match status" value="1"/>
</dbReference>
<dbReference type="SUPFAM" id="SSF55785">
    <property type="entry name" value="PYP-like sensor domain (PAS domain)"/>
    <property type="match status" value="1"/>
</dbReference>
<evidence type="ECO:0000256" key="1">
    <source>
        <dbReference type="ARBA" id="ARBA00000085"/>
    </source>
</evidence>
<evidence type="ECO:0000256" key="5">
    <source>
        <dbReference type="ARBA" id="ARBA00022777"/>
    </source>
</evidence>
<dbReference type="PRINTS" id="PR00344">
    <property type="entry name" value="BCTRLSENSOR"/>
</dbReference>
<dbReference type="SMART" id="SM00388">
    <property type="entry name" value="HisKA"/>
    <property type="match status" value="1"/>
</dbReference>
<dbReference type="InterPro" id="IPR036097">
    <property type="entry name" value="HisK_dim/P_sf"/>
</dbReference>
<dbReference type="EMBL" id="CP008743">
    <property type="protein sequence ID" value="ARN85073.1"/>
    <property type="molecule type" value="Genomic_DNA"/>
</dbReference>
<evidence type="ECO:0000313" key="8">
    <source>
        <dbReference type="EMBL" id="ARN85073.1"/>
    </source>
</evidence>
<dbReference type="SUPFAM" id="SSF47384">
    <property type="entry name" value="Homodimeric domain of signal transducing histidine kinase"/>
    <property type="match status" value="1"/>
</dbReference>
<dbReference type="CDD" id="cd00082">
    <property type="entry name" value="HisKA"/>
    <property type="match status" value="1"/>
</dbReference>
<dbReference type="PROSITE" id="PS50113">
    <property type="entry name" value="PAC"/>
    <property type="match status" value="1"/>
</dbReference>
<keyword evidence="4" id="KW-0808">Transferase</keyword>
<dbReference type="Gene3D" id="3.30.565.10">
    <property type="entry name" value="Histidine kinase-like ATPase, C-terminal domain"/>
    <property type="match status" value="1"/>
</dbReference>
<gene>
    <name evidence="8" type="ORF">GQ61_06970</name>
</gene>
<dbReference type="InterPro" id="IPR036890">
    <property type="entry name" value="HATPase_C_sf"/>
</dbReference>
<organism evidence="8 9">
    <name type="scientific">Candidatus Nucleicultrix amoebiphila FS5</name>
    <dbReference type="NCBI Taxonomy" id="1414854"/>
    <lineage>
        <taxon>Bacteria</taxon>
        <taxon>Pseudomonadati</taxon>
        <taxon>Pseudomonadota</taxon>
        <taxon>Alphaproteobacteria</taxon>
        <taxon>Holosporales</taxon>
        <taxon>Candidatus Nucleicultricaceae</taxon>
        <taxon>Candidatus Nucleicultrix</taxon>
    </lineage>
</organism>
<dbReference type="EC" id="2.7.13.3" evidence="2"/>
<dbReference type="InterPro" id="IPR000014">
    <property type="entry name" value="PAS"/>
</dbReference>
<dbReference type="InterPro" id="IPR005467">
    <property type="entry name" value="His_kinase_dom"/>
</dbReference>
<dbReference type="InterPro" id="IPR003661">
    <property type="entry name" value="HisK_dim/P_dom"/>
</dbReference>
<dbReference type="NCBIfam" id="TIGR00229">
    <property type="entry name" value="sensory_box"/>
    <property type="match status" value="1"/>
</dbReference>
<dbReference type="KEGG" id="naf:GQ61_06970"/>
<keyword evidence="9" id="KW-1185">Reference proteome</keyword>
<reference evidence="8 9" key="1">
    <citation type="submission" date="2014-06" db="EMBL/GenBank/DDBJ databases">
        <title>The genome of the endonuclear symbiont Nucleicultrix amoebiphila.</title>
        <authorList>
            <person name="Schulz F."/>
            <person name="Horn M."/>
        </authorList>
    </citation>
    <scope>NUCLEOTIDE SEQUENCE [LARGE SCALE GENOMIC DNA]</scope>
    <source>
        <strain evidence="8 9">FS5</strain>
    </source>
</reference>
<dbReference type="OrthoDB" id="9789238at2"/>
<dbReference type="GO" id="GO:0000155">
    <property type="term" value="F:phosphorelay sensor kinase activity"/>
    <property type="evidence" value="ECO:0007669"/>
    <property type="project" value="InterPro"/>
</dbReference>
<dbReference type="AlphaFoldDB" id="A0A1W6N5E5"/>
<dbReference type="Proteomes" id="UP000237351">
    <property type="component" value="Chromosome"/>
</dbReference>
<proteinExistence type="predicted"/>